<feature type="compositionally biased region" description="Low complexity" evidence="1">
    <location>
        <begin position="659"/>
        <end position="668"/>
    </location>
</feature>
<accession>W6U9U3</accession>
<dbReference type="OMA" id="HESLCMH"/>
<protein>
    <submittedName>
        <fullName evidence="2">Uncharacterized protein</fullName>
    </submittedName>
</protein>
<dbReference type="AlphaFoldDB" id="W6U9U3"/>
<organism evidence="2 3">
    <name type="scientific">Echinococcus granulosus</name>
    <name type="common">Hydatid tapeworm</name>
    <dbReference type="NCBI Taxonomy" id="6210"/>
    <lineage>
        <taxon>Eukaryota</taxon>
        <taxon>Metazoa</taxon>
        <taxon>Spiralia</taxon>
        <taxon>Lophotrochozoa</taxon>
        <taxon>Platyhelminthes</taxon>
        <taxon>Cestoda</taxon>
        <taxon>Eucestoda</taxon>
        <taxon>Cyclophyllidea</taxon>
        <taxon>Taeniidae</taxon>
        <taxon>Echinococcus</taxon>
        <taxon>Echinococcus granulosus group</taxon>
    </lineage>
</organism>
<proteinExistence type="predicted"/>
<dbReference type="Proteomes" id="UP000019149">
    <property type="component" value="Unassembled WGS sequence"/>
</dbReference>
<evidence type="ECO:0000256" key="1">
    <source>
        <dbReference type="SAM" id="MobiDB-lite"/>
    </source>
</evidence>
<feature type="compositionally biased region" description="Polar residues" evidence="1">
    <location>
        <begin position="258"/>
        <end position="268"/>
    </location>
</feature>
<dbReference type="RefSeq" id="XP_024348492.1">
    <property type="nucleotide sequence ID" value="XM_024497081.1"/>
</dbReference>
<gene>
    <name evidence="2" type="ORF">EGR_07832</name>
</gene>
<reference evidence="2 3" key="1">
    <citation type="journal article" date="2013" name="Nat. Genet.">
        <title>The genome of the hydatid tapeworm Echinococcus granulosus.</title>
        <authorList>
            <person name="Zheng H."/>
            <person name="Zhang W."/>
            <person name="Zhang L."/>
            <person name="Zhang Z."/>
            <person name="Li J."/>
            <person name="Lu G."/>
            <person name="Zhu Y."/>
            <person name="Wang Y."/>
            <person name="Huang Y."/>
            <person name="Liu J."/>
            <person name="Kang H."/>
            <person name="Chen J."/>
            <person name="Wang L."/>
            <person name="Chen A."/>
            <person name="Yu S."/>
            <person name="Gao Z."/>
            <person name="Jin L."/>
            <person name="Gu W."/>
            <person name="Wang Z."/>
            <person name="Zhao L."/>
            <person name="Shi B."/>
            <person name="Wen H."/>
            <person name="Lin R."/>
            <person name="Jones M.K."/>
            <person name="Brejova B."/>
            <person name="Vinar T."/>
            <person name="Zhao G."/>
            <person name="McManus D.P."/>
            <person name="Chen Z."/>
            <person name="Zhou Y."/>
            <person name="Wang S."/>
        </authorList>
    </citation>
    <scope>NUCLEOTIDE SEQUENCE [LARGE SCALE GENOMIC DNA]</scope>
</reference>
<sequence length="831" mass="93749">MARRHDDLKEYRITSSEDRIDWQKRRNALHCKINFCVGMSALLLLNYIADRVTYHCSKIADCYKSNLKFLGRLIWLKCILSVGERRLVMIYEPICNWSQGNFTNRPLILPNFCKLARFLISLAFMDIKSMRMFRELATDGSDALRSVTLVSTKRQAKNLRLTAVSLIPTKSTSPGGSGRYVRTSEAMQKWLDDQITLVSGAQVKPTPPVPRPAPTSRSPSKHIYRNKKKWENNNLRKQNPPSGARKSSCKTSQRRKSFSNSLEASCSGRNPKKERKRRSRGRNINSESTCKTAQMDKSYSNSTEDSFNGELNRPYAHQSRSSSSDGERYDVKVQRSSSIQSVLSSLDSAGGLLLGRHVLAPRRDHGNRLYLGVIKTQVVNSRPLKGANPERISGVFSLTFPTLNSTKEDCTYVQRKRSKRFGVVFCIPYAGHGGEESLEYCMQEVEIDDIFSYTDLYRHAVCEKDDVLVPACLLQPRDGDGTRPEAPVDPPYAGQPYVLAVVYKGFEPRSSRRIGLPRRKTASLVVKVAGGERPRLCAIPVRCALWIPEKQAHMLYSQNCHFYDQKPTRKRDLSPFHEEHESLCMHGGPNSPSHRTDNGDADSQHSYKSSDLFRRSVDSAESGSPSDVRQRNRSLGARSHADTESNNSDGFSALEKRSQSSSRCSENSNSITKRPIWQYWGRAQIPDLLDPPSHEPYIPMQVFGPTALVNSQPGNEWPAAHFAVVNRSVDSMTAQNDSTRVYEAMRQIQNSPAVPKSTDISVTRSQPNTSKDGGFGSFLHKSPFRNEDRLASASLRDLYRRNLLKNRKETKTNSACDLNRHHSITKSVRSQ</sequence>
<evidence type="ECO:0000313" key="3">
    <source>
        <dbReference type="Proteomes" id="UP000019149"/>
    </source>
</evidence>
<feature type="region of interest" description="Disordered" evidence="1">
    <location>
        <begin position="810"/>
        <end position="831"/>
    </location>
</feature>
<evidence type="ECO:0000313" key="2">
    <source>
        <dbReference type="EMBL" id="EUB57296.1"/>
    </source>
</evidence>
<feature type="region of interest" description="Disordered" evidence="1">
    <location>
        <begin position="200"/>
        <end position="332"/>
    </location>
</feature>
<feature type="region of interest" description="Disordered" evidence="1">
    <location>
        <begin position="751"/>
        <end position="780"/>
    </location>
</feature>
<feature type="compositionally biased region" description="Basic residues" evidence="1">
    <location>
        <begin position="270"/>
        <end position="281"/>
    </location>
</feature>
<keyword evidence="3" id="KW-1185">Reference proteome</keyword>
<feature type="compositionally biased region" description="Basic residues" evidence="1">
    <location>
        <begin position="219"/>
        <end position="228"/>
    </location>
</feature>
<feature type="compositionally biased region" description="Polar residues" evidence="1">
    <location>
        <begin position="232"/>
        <end position="241"/>
    </location>
</feature>
<dbReference type="GeneID" id="36343547"/>
<dbReference type="EMBL" id="APAU02000088">
    <property type="protein sequence ID" value="EUB57296.1"/>
    <property type="molecule type" value="Genomic_DNA"/>
</dbReference>
<feature type="region of interest" description="Disordered" evidence="1">
    <location>
        <begin position="580"/>
        <end position="668"/>
    </location>
</feature>
<feature type="compositionally biased region" description="Polar residues" evidence="1">
    <location>
        <begin position="751"/>
        <end position="771"/>
    </location>
</feature>
<feature type="compositionally biased region" description="Basic and acidic residues" evidence="1">
    <location>
        <begin position="594"/>
        <end position="605"/>
    </location>
</feature>
<name>W6U9U3_ECHGR</name>
<comment type="caution">
    <text evidence="2">The sequence shown here is derived from an EMBL/GenBank/DDBJ whole genome shotgun (WGS) entry which is preliminary data.</text>
</comment>
<dbReference type="OrthoDB" id="6241467at2759"/>
<feature type="compositionally biased region" description="Polar residues" evidence="1">
    <location>
        <begin position="282"/>
        <end position="306"/>
    </location>
</feature>
<dbReference type="CTD" id="36343547"/>
<dbReference type="KEGG" id="egl:EGR_07832"/>